<dbReference type="EMBL" id="LR699553">
    <property type="protein sequence ID" value="VVD27641.1"/>
    <property type="molecule type" value="Genomic_DNA"/>
</dbReference>
<evidence type="ECO:0000313" key="1">
    <source>
        <dbReference type="EMBL" id="VVD27641.1"/>
    </source>
</evidence>
<sequence>MTRVRRFIVVHRSCGQVRGQCVEFSKKAKRNNGVRWGARGAGKLFVAWLPGGALDGGPKPALREASAGNVDAGANAGEACSRGILLISIRAAIHDTWDWPSG</sequence>
<dbReference type="KEGG" id="pdio:PDMSB3_1179"/>
<reference evidence="1 2" key="1">
    <citation type="submission" date="2019-08" db="EMBL/GenBank/DDBJ databases">
        <authorList>
            <person name="Herpell B J."/>
        </authorList>
    </citation>
    <scope>NUCLEOTIDE SEQUENCE [LARGE SCALE GENOMIC DNA]</scope>
    <source>
        <strain evidence="2">Msb3</strain>
    </source>
</reference>
<evidence type="ECO:0000313" key="2">
    <source>
        <dbReference type="Proteomes" id="UP000325811"/>
    </source>
</evidence>
<protein>
    <submittedName>
        <fullName evidence="1">Uncharacterized protein</fullName>
    </submittedName>
</protein>
<keyword evidence="2" id="KW-1185">Reference proteome</keyword>
<name>A0A5Q4Z8H3_9BURK</name>
<dbReference type="Proteomes" id="UP000325811">
    <property type="component" value="Chromosome I"/>
</dbReference>
<organism evidence="1 2">
    <name type="scientific">Paraburkholderia dioscoreae</name>
    <dbReference type="NCBI Taxonomy" id="2604047"/>
    <lineage>
        <taxon>Bacteria</taxon>
        <taxon>Pseudomonadati</taxon>
        <taxon>Pseudomonadota</taxon>
        <taxon>Betaproteobacteria</taxon>
        <taxon>Burkholderiales</taxon>
        <taxon>Burkholderiaceae</taxon>
        <taxon>Paraburkholderia</taxon>
    </lineage>
</organism>
<gene>
    <name evidence="1" type="ORF">PDMSB3_1179</name>
</gene>
<proteinExistence type="predicted"/>
<dbReference type="AlphaFoldDB" id="A0A5Q4Z8H3"/>
<accession>A0A5Q4Z8H3</accession>